<accession>A0A381S8G0</accession>
<dbReference type="GO" id="GO:0046872">
    <property type="term" value="F:metal ion binding"/>
    <property type="evidence" value="ECO:0007669"/>
    <property type="project" value="InterPro"/>
</dbReference>
<dbReference type="EMBL" id="UINC01002717">
    <property type="protein sequence ID" value="SUZ99591.1"/>
    <property type="molecule type" value="Genomic_DNA"/>
</dbReference>
<feature type="domain" description="Mycothiol-dependent maleylpyruvate isomerase metal-binding" evidence="1">
    <location>
        <begin position="33"/>
        <end position="175"/>
    </location>
</feature>
<gene>
    <name evidence="2" type="ORF">METZ01_LOCUS52445</name>
</gene>
<reference evidence="2" key="1">
    <citation type="submission" date="2018-05" db="EMBL/GenBank/DDBJ databases">
        <authorList>
            <person name="Lanie J.A."/>
            <person name="Ng W.-L."/>
            <person name="Kazmierczak K.M."/>
            <person name="Andrzejewski T.M."/>
            <person name="Davidsen T.M."/>
            <person name="Wayne K.J."/>
            <person name="Tettelin H."/>
            <person name="Glass J.I."/>
            <person name="Rusch D."/>
            <person name="Podicherti R."/>
            <person name="Tsui H.-C.T."/>
            <person name="Winkler M.E."/>
        </authorList>
    </citation>
    <scope>NUCLEOTIDE SEQUENCE</scope>
</reference>
<dbReference type="InterPro" id="IPR017517">
    <property type="entry name" value="Maleyloyr_isom"/>
</dbReference>
<dbReference type="InterPro" id="IPR036527">
    <property type="entry name" value="SCP2_sterol-bd_dom_sf"/>
</dbReference>
<dbReference type="Gene3D" id="1.20.120.450">
    <property type="entry name" value="dinb family like domain"/>
    <property type="match status" value="1"/>
</dbReference>
<name>A0A381S8G0_9ZZZZ</name>
<protein>
    <recommendedName>
        <fullName evidence="1">Mycothiol-dependent maleylpyruvate isomerase metal-binding domain-containing protein</fullName>
    </recommendedName>
</protein>
<sequence>MLMPLAWNRNIGAVGMAGEITEVEHRVEVAKRLAANIRKYLSELTPEQWELPSACAEWQVQDVVSHLIGGAERQAGSMERGRAGDSNPPAGFVPPEPAALSATNAQRDIDRRNEMAGHLLQSFDASYEKLHNEFDQFAEGSWDTLAWHVRRGAMTAASYVELRIQELAIHDWDIRSAFQPSAGLDPDCVPVLIDMSPRWLGMCFRPSERLPEPVVYRFDAGSGIYKMTVTGEAFQMDVGEAPQADLSLAATGEQYLLFTYGRLSAADGIASGKLMVLGDTAYLDQFEAWFKGL</sequence>
<dbReference type="InterPro" id="IPR034660">
    <property type="entry name" value="DinB/YfiT-like"/>
</dbReference>
<dbReference type="NCBIfam" id="TIGR03083">
    <property type="entry name" value="maleylpyruvate isomerase family mycothiol-dependent enzyme"/>
    <property type="match status" value="1"/>
</dbReference>
<evidence type="ECO:0000259" key="1">
    <source>
        <dbReference type="Pfam" id="PF11716"/>
    </source>
</evidence>
<proteinExistence type="predicted"/>
<dbReference type="AlphaFoldDB" id="A0A381S8G0"/>
<dbReference type="SUPFAM" id="SSF109854">
    <property type="entry name" value="DinB/YfiT-like putative metalloenzymes"/>
    <property type="match status" value="1"/>
</dbReference>
<dbReference type="Pfam" id="PF11716">
    <property type="entry name" value="MDMPI_N"/>
    <property type="match status" value="1"/>
</dbReference>
<evidence type="ECO:0000313" key="2">
    <source>
        <dbReference type="EMBL" id="SUZ99591.1"/>
    </source>
</evidence>
<dbReference type="SUPFAM" id="SSF55718">
    <property type="entry name" value="SCP-like"/>
    <property type="match status" value="1"/>
</dbReference>
<organism evidence="2">
    <name type="scientific">marine metagenome</name>
    <dbReference type="NCBI Taxonomy" id="408172"/>
    <lineage>
        <taxon>unclassified sequences</taxon>
        <taxon>metagenomes</taxon>
        <taxon>ecological metagenomes</taxon>
    </lineage>
</organism>
<dbReference type="InterPro" id="IPR024344">
    <property type="entry name" value="MDMPI_metal-binding"/>
</dbReference>